<dbReference type="Proteomes" id="UP000239757">
    <property type="component" value="Unassembled WGS sequence"/>
</dbReference>
<name>A0A2P5WIM5_GOSBA</name>
<proteinExistence type="predicted"/>
<sequence>MYSQPSHHPLSPHPEIFPTATINLPYIHHSTIFCRTTLLPYKHFGSLPQLAPNHSNKVSINDAQKGVHITTISRKWKNFMKKPMLKDKGFMFMQDEEDNVLKYARENVAELKWSSFCDIQSIPNEEVVQEFYSNLTLKTLY</sequence>
<gene>
    <name evidence="1" type="ORF">GOBAR_AA29761</name>
</gene>
<organism evidence="1 2">
    <name type="scientific">Gossypium barbadense</name>
    <name type="common">Sea Island cotton</name>
    <name type="synonym">Hibiscus barbadensis</name>
    <dbReference type="NCBI Taxonomy" id="3634"/>
    <lineage>
        <taxon>Eukaryota</taxon>
        <taxon>Viridiplantae</taxon>
        <taxon>Streptophyta</taxon>
        <taxon>Embryophyta</taxon>
        <taxon>Tracheophyta</taxon>
        <taxon>Spermatophyta</taxon>
        <taxon>Magnoliopsida</taxon>
        <taxon>eudicotyledons</taxon>
        <taxon>Gunneridae</taxon>
        <taxon>Pentapetalae</taxon>
        <taxon>rosids</taxon>
        <taxon>malvids</taxon>
        <taxon>Malvales</taxon>
        <taxon>Malvaceae</taxon>
        <taxon>Malvoideae</taxon>
        <taxon>Gossypium</taxon>
    </lineage>
</organism>
<dbReference type="AlphaFoldDB" id="A0A2P5WIM5"/>
<dbReference type="OrthoDB" id="1714944at2759"/>
<accession>A0A2P5WIM5</accession>
<protein>
    <submittedName>
        <fullName evidence="1">Uncharacterized protein</fullName>
    </submittedName>
</protein>
<reference evidence="1 2" key="1">
    <citation type="submission" date="2015-01" db="EMBL/GenBank/DDBJ databases">
        <title>Genome of allotetraploid Gossypium barbadense reveals genomic plasticity and fiber elongation in cotton evolution.</title>
        <authorList>
            <person name="Chen X."/>
            <person name="Liu X."/>
            <person name="Zhao B."/>
            <person name="Zheng H."/>
            <person name="Hu Y."/>
            <person name="Lu G."/>
            <person name="Yang C."/>
            <person name="Chen J."/>
            <person name="Shan C."/>
            <person name="Zhang L."/>
            <person name="Zhou Y."/>
            <person name="Wang L."/>
            <person name="Guo W."/>
            <person name="Bai Y."/>
            <person name="Ruan J."/>
            <person name="Shangguan X."/>
            <person name="Mao Y."/>
            <person name="Jiang J."/>
            <person name="Zhu Y."/>
            <person name="Lei J."/>
            <person name="Kang H."/>
            <person name="Chen S."/>
            <person name="He X."/>
            <person name="Wang R."/>
            <person name="Wang Y."/>
            <person name="Chen J."/>
            <person name="Wang L."/>
            <person name="Yu S."/>
            <person name="Wang B."/>
            <person name="Wei J."/>
            <person name="Song S."/>
            <person name="Lu X."/>
            <person name="Gao Z."/>
            <person name="Gu W."/>
            <person name="Deng X."/>
            <person name="Ma D."/>
            <person name="Wang S."/>
            <person name="Liang W."/>
            <person name="Fang L."/>
            <person name="Cai C."/>
            <person name="Zhu X."/>
            <person name="Zhou B."/>
            <person name="Zhang Y."/>
            <person name="Chen Z."/>
            <person name="Xu S."/>
            <person name="Zhu R."/>
            <person name="Wang S."/>
            <person name="Zhang T."/>
            <person name="Zhao G."/>
        </authorList>
    </citation>
    <scope>NUCLEOTIDE SEQUENCE [LARGE SCALE GENOMIC DNA]</scope>
    <source>
        <strain evidence="2">cv. Xinhai21</strain>
        <tissue evidence="1">Leaf</tissue>
    </source>
</reference>
<evidence type="ECO:0000313" key="1">
    <source>
        <dbReference type="EMBL" id="PPR90923.1"/>
    </source>
</evidence>
<evidence type="ECO:0000313" key="2">
    <source>
        <dbReference type="Proteomes" id="UP000239757"/>
    </source>
</evidence>
<dbReference type="EMBL" id="KZ667471">
    <property type="protein sequence ID" value="PPR90923.1"/>
    <property type="molecule type" value="Genomic_DNA"/>
</dbReference>